<gene>
    <name evidence="2" type="ORF">RN001_015944</name>
</gene>
<evidence type="ECO:0000313" key="3">
    <source>
        <dbReference type="Proteomes" id="UP001353858"/>
    </source>
</evidence>
<protein>
    <submittedName>
        <fullName evidence="2">Uncharacterized protein</fullName>
    </submittedName>
</protein>
<name>A0AAN7PXW4_9COLE</name>
<comment type="caution">
    <text evidence="2">The sequence shown here is derived from an EMBL/GenBank/DDBJ whole genome shotgun (WGS) entry which is preliminary data.</text>
</comment>
<keyword evidence="3" id="KW-1185">Reference proteome</keyword>
<evidence type="ECO:0000256" key="1">
    <source>
        <dbReference type="SAM" id="MobiDB-lite"/>
    </source>
</evidence>
<reference evidence="3" key="1">
    <citation type="submission" date="2023-01" db="EMBL/GenBank/DDBJ databases">
        <title>Key to firefly adult light organ development and bioluminescence: homeobox transcription factors regulate luciferase expression and transportation to peroxisome.</title>
        <authorList>
            <person name="Fu X."/>
        </authorList>
    </citation>
    <scope>NUCLEOTIDE SEQUENCE [LARGE SCALE GENOMIC DNA]</scope>
</reference>
<proteinExistence type="predicted"/>
<sequence>MKTHNPRQSTAADGLFDTEQEQMVSARPSTADPVSGSSSGPPSKKIAAERLFQTVFLKFLKPFQNNNGFIKLSGLLTNNGILKKLFKNK</sequence>
<dbReference type="AlphaFoldDB" id="A0AAN7PXW4"/>
<dbReference type="EMBL" id="JARPUR010000008">
    <property type="protein sequence ID" value="KAK4871820.1"/>
    <property type="molecule type" value="Genomic_DNA"/>
</dbReference>
<feature type="compositionally biased region" description="Polar residues" evidence="1">
    <location>
        <begin position="1"/>
        <end position="11"/>
    </location>
</feature>
<dbReference type="Proteomes" id="UP001353858">
    <property type="component" value="Unassembled WGS sequence"/>
</dbReference>
<organism evidence="2 3">
    <name type="scientific">Aquatica leii</name>
    <dbReference type="NCBI Taxonomy" id="1421715"/>
    <lineage>
        <taxon>Eukaryota</taxon>
        <taxon>Metazoa</taxon>
        <taxon>Ecdysozoa</taxon>
        <taxon>Arthropoda</taxon>
        <taxon>Hexapoda</taxon>
        <taxon>Insecta</taxon>
        <taxon>Pterygota</taxon>
        <taxon>Neoptera</taxon>
        <taxon>Endopterygota</taxon>
        <taxon>Coleoptera</taxon>
        <taxon>Polyphaga</taxon>
        <taxon>Elateriformia</taxon>
        <taxon>Elateroidea</taxon>
        <taxon>Lampyridae</taxon>
        <taxon>Luciolinae</taxon>
        <taxon>Aquatica</taxon>
    </lineage>
</organism>
<feature type="region of interest" description="Disordered" evidence="1">
    <location>
        <begin position="1"/>
        <end position="43"/>
    </location>
</feature>
<evidence type="ECO:0000313" key="2">
    <source>
        <dbReference type="EMBL" id="KAK4871820.1"/>
    </source>
</evidence>
<accession>A0AAN7PXW4</accession>